<protein>
    <submittedName>
        <fullName evidence="1">Uncharacterized protein</fullName>
    </submittedName>
</protein>
<proteinExistence type="predicted"/>
<dbReference type="AlphaFoldDB" id="A0A6J4N0T0"/>
<dbReference type="EMBL" id="CADCTZ010000985">
    <property type="protein sequence ID" value="CAA9374231.1"/>
    <property type="molecule type" value="Genomic_DNA"/>
</dbReference>
<sequence length="51" mass="5829">MGNARYTCHKFAFPTRFRNPCHSYNHNGSTGYLEAQGDRFSCNRLGKLTMA</sequence>
<gene>
    <name evidence="1" type="ORF">AVDCRST_MAG84-4573</name>
</gene>
<name>A0A6J4N0T0_9CYAN</name>
<accession>A0A6J4N0T0</accession>
<organism evidence="1">
    <name type="scientific">uncultured Microcoleus sp</name>
    <dbReference type="NCBI Taxonomy" id="259945"/>
    <lineage>
        <taxon>Bacteria</taxon>
        <taxon>Bacillati</taxon>
        <taxon>Cyanobacteriota</taxon>
        <taxon>Cyanophyceae</taxon>
        <taxon>Oscillatoriophycideae</taxon>
        <taxon>Oscillatoriales</taxon>
        <taxon>Microcoleaceae</taxon>
        <taxon>Microcoleus</taxon>
        <taxon>environmental samples</taxon>
    </lineage>
</organism>
<reference evidence="1" key="1">
    <citation type="submission" date="2020-02" db="EMBL/GenBank/DDBJ databases">
        <authorList>
            <person name="Meier V. D."/>
        </authorList>
    </citation>
    <scope>NUCLEOTIDE SEQUENCE</scope>
    <source>
        <strain evidence="1">AVDCRST_MAG84</strain>
    </source>
</reference>
<evidence type="ECO:0000313" key="1">
    <source>
        <dbReference type="EMBL" id="CAA9374231.1"/>
    </source>
</evidence>